<dbReference type="GO" id="GO:0045116">
    <property type="term" value="P:protein neddylation"/>
    <property type="evidence" value="ECO:0007669"/>
    <property type="project" value="TreeGrafter"/>
</dbReference>
<dbReference type="Pfam" id="PF00899">
    <property type="entry name" value="ThiF"/>
    <property type="match status" value="1"/>
</dbReference>
<feature type="domain" description="THIF-type NAD/FAD binding fold" evidence="1">
    <location>
        <begin position="116"/>
        <end position="353"/>
    </location>
</feature>
<reference evidence="2 3" key="1">
    <citation type="submission" date="2016-10" db="EMBL/GenBank/DDBJ databases">
        <title>Comparative genomics of Bacillus thuringiensis reveals a path to pathogens against multiple invertebrate hosts.</title>
        <authorList>
            <person name="Zheng J."/>
            <person name="Gao Q."/>
            <person name="Liu H."/>
            <person name="Peng D."/>
            <person name="Ruan L."/>
            <person name="Sun M."/>
        </authorList>
    </citation>
    <scope>NUCLEOTIDE SEQUENCE [LARGE SCALE GENOMIC DNA]</scope>
    <source>
        <strain evidence="2">BGSC 4BM1</strain>
    </source>
</reference>
<dbReference type="RefSeq" id="WP_070129325.1">
    <property type="nucleotide sequence ID" value="NZ_NFDG01000065.1"/>
</dbReference>
<proteinExistence type="predicted"/>
<protein>
    <submittedName>
        <fullName evidence="2">Heme biosynthesis protein HemY</fullName>
    </submittedName>
</protein>
<dbReference type="PANTHER" id="PTHR10953">
    <property type="entry name" value="UBIQUITIN-ACTIVATING ENZYME E1"/>
    <property type="match status" value="1"/>
</dbReference>
<dbReference type="Gene3D" id="3.40.50.720">
    <property type="entry name" value="NAD(P)-binding Rossmann-like Domain"/>
    <property type="match status" value="1"/>
</dbReference>
<organism evidence="2 3">
    <name type="scientific">Bacillus thuringiensis serovar navarrensis</name>
    <dbReference type="NCBI Taxonomy" id="339658"/>
    <lineage>
        <taxon>Bacteria</taxon>
        <taxon>Bacillati</taxon>
        <taxon>Bacillota</taxon>
        <taxon>Bacilli</taxon>
        <taxon>Bacillales</taxon>
        <taxon>Bacillaceae</taxon>
        <taxon>Bacillus</taxon>
        <taxon>Bacillus cereus group</taxon>
    </lineage>
</organism>
<dbReference type="PANTHER" id="PTHR10953:SF6">
    <property type="entry name" value="NEDD8-ACTIVATING ENZYME E1 CATALYTIC SUBUNIT"/>
    <property type="match status" value="1"/>
</dbReference>
<dbReference type="AlphaFoldDB" id="A0A243AJE9"/>
<dbReference type="GO" id="GO:0005737">
    <property type="term" value="C:cytoplasm"/>
    <property type="evidence" value="ECO:0007669"/>
    <property type="project" value="TreeGrafter"/>
</dbReference>
<comment type="caution">
    <text evidence="2">The sequence shown here is derived from an EMBL/GenBank/DDBJ whole genome shotgun (WGS) entry which is preliminary data.</text>
</comment>
<accession>A0A243AJE9</accession>
<evidence type="ECO:0000259" key="1">
    <source>
        <dbReference type="Pfam" id="PF00899"/>
    </source>
</evidence>
<name>A0A243AJE9_BACTU</name>
<dbReference type="InterPro" id="IPR035985">
    <property type="entry name" value="Ubiquitin-activating_enz"/>
</dbReference>
<dbReference type="Proteomes" id="UP000194860">
    <property type="component" value="Unassembled WGS sequence"/>
</dbReference>
<gene>
    <name evidence="2" type="ORF">BK732_07870</name>
</gene>
<dbReference type="GO" id="GO:0019781">
    <property type="term" value="F:NEDD8 activating enzyme activity"/>
    <property type="evidence" value="ECO:0007669"/>
    <property type="project" value="TreeGrafter"/>
</dbReference>
<evidence type="ECO:0000313" key="3">
    <source>
        <dbReference type="Proteomes" id="UP000194860"/>
    </source>
</evidence>
<dbReference type="InterPro" id="IPR045886">
    <property type="entry name" value="ThiF/MoeB/HesA"/>
</dbReference>
<dbReference type="EMBL" id="NFDG01000065">
    <property type="protein sequence ID" value="OTY23618.1"/>
    <property type="molecule type" value="Genomic_DNA"/>
</dbReference>
<evidence type="ECO:0000313" key="2">
    <source>
        <dbReference type="EMBL" id="OTY23618.1"/>
    </source>
</evidence>
<dbReference type="InterPro" id="IPR000594">
    <property type="entry name" value="ThiF_NAD_FAD-bd"/>
</dbReference>
<sequence length="368" mass="42285">MFYKIKDIHPVTYISDTEIVIGKDRNFMSVLKDKDGFLKEFLTLLDGKKSVVEIFDILHPKFPLLRKEYLWDIINDLNNYGHIEQCLPKNNIIKNDRHLTNIHFFSNFSSMDNPSENILKELQELKIGIVGLGGLGSNILLQLAGLGINTIYIVDNDKVEYKNLNRQFLYKLSDIGEYKVNSAINNIKAFNDEISVKGFTKYINCVEDLFDVFPDDIDILVCAADKPPIYIQLWCNLFSQIRNIPLINGGLGCVTGQIWTSIPNQTPCLECFYYDLLENNPIKKEILLDLESRTITTAIGPYISLISNLICTEIINYSLKRPLVSSGKKLSINYLTLEITHEKEWIQNKNCMCKTKRFDSNKILIDHL</sequence>
<dbReference type="SUPFAM" id="SSF69572">
    <property type="entry name" value="Activating enzymes of the ubiquitin-like proteins"/>
    <property type="match status" value="1"/>
</dbReference>